<reference evidence="1 2" key="1">
    <citation type="submission" date="2018-01" db="EMBL/GenBank/DDBJ databases">
        <title>Draft genome sequence of the feruloyl esterase-producing strain Lactobacillus fermentum CRL 1446, isolated from artisanal goat milk cheese.</title>
        <authorList>
            <person name="Abeijon Mukdsi M.C."/>
            <person name="Saavedra L."/>
            <person name="Gauffin Cano M.P."/>
            <person name="Hebert E.M."/>
            <person name="Medina R.B."/>
        </authorList>
    </citation>
    <scope>NUCLEOTIDE SEQUENCE [LARGE SCALE GENOMIC DNA]</scope>
    <source>
        <strain evidence="1 2">CRL 1446</strain>
    </source>
</reference>
<dbReference type="Proteomes" id="UP000236514">
    <property type="component" value="Unassembled WGS sequence"/>
</dbReference>
<dbReference type="SUPFAM" id="SSF53098">
    <property type="entry name" value="Ribonuclease H-like"/>
    <property type="match status" value="1"/>
</dbReference>
<organism evidence="1 2">
    <name type="scientific">Limosilactobacillus fermentum</name>
    <name type="common">Lactobacillus fermentum</name>
    <dbReference type="NCBI Taxonomy" id="1613"/>
    <lineage>
        <taxon>Bacteria</taxon>
        <taxon>Bacillati</taxon>
        <taxon>Bacillota</taxon>
        <taxon>Bacilli</taxon>
        <taxon>Lactobacillales</taxon>
        <taxon>Lactobacillaceae</taxon>
        <taxon>Limosilactobacillus</taxon>
    </lineage>
</organism>
<sequence>PDNGSEFFEVANEVDQVYYADAYSPWQRGTNENNNRLLRRSITKGTSLQLFSEFDVEQANLRLNSYPRKILGGKSSLDRFEEEILKIIDPETLAV</sequence>
<dbReference type="RefSeq" id="WP_157486258.1">
    <property type="nucleotide sequence ID" value="NZ_POTQ01000044.1"/>
</dbReference>
<gene>
    <name evidence="1" type="ORF">C1Y38_10990</name>
</gene>
<dbReference type="EMBL" id="POTQ01000044">
    <property type="protein sequence ID" value="PNV56966.1"/>
    <property type="molecule type" value="Genomic_DNA"/>
</dbReference>
<accession>A0A2K2TG46</accession>
<dbReference type="GO" id="GO:0004803">
    <property type="term" value="F:transposase activity"/>
    <property type="evidence" value="ECO:0007669"/>
    <property type="project" value="TreeGrafter"/>
</dbReference>
<dbReference type="PANTHER" id="PTHR10948:SF23">
    <property type="entry name" value="TRANSPOSASE INSI FOR INSERTION SEQUENCE ELEMENT IS30A-RELATED"/>
    <property type="match status" value="1"/>
</dbReference>
<comment type="caution">
    <text evidence="1">The sequence shown here is derived from an EMBL/GenBank/DDBJ whole genome shotgun (WGS) entry which is preliminary data.</text>
</comment>
<dbReference type="InterPro" id="IPR012337">
    <property type="entry name" value="RNaseH-like_sf"/>
</dbReference>
<dbReference type="AlphaFoldDB" id="A0A2K2TG46"/>
<dbReference type="PANTHER" id="PTHR10948">
    <property type="entry name" value="TRANSPOSASE"/>
    <property type="match status" value="1"/>
</dbReference>
<dbReference type="GO" id="GO:0032196">
    <property type="term" value="P:transposition"/>
    <property type="evidence" value="ECO:0007669"/>
    <property type="project" value="TreeGrafter"/>
</dbReference>
<name>A0A2K2TG46_LIMFE</name>
<evidence type="ECO:0000313" key="1">
    <source>
        <dbReference type="EMBL" id="PNV56966.1"/>
    </source>
</evidence>
<protein>
    <submittedName>
        <fullName evidence="1">IS30 family transposase</fullName>
    </submittedName>
</protein>
<dbReference type="InterPro" id="IPR051917">
    <property type="entry name" value="Transposase-Integrase"/>
</dbReference>
<proteinExistence type="predicted"/>
<evidence type="ECO:0000313" key="2">
    <source>
        <dbReference type="Proteomes" id="UP000236514"/>
    </source>
</evidence>
<feature type="non-terminal residue" evidence="1">
    <location>
        <position position="1"/>
    </location>
</feature>
<dbReference type="GO" id="GO:0005829">
    <property type="term" value="C:cytosol"/>
    <property type="evidence" value="ECO:0007669"/>
    <property type="project" value="TreeGrafter"/>
</dbReference>